<dbReference type="EMBL" id="BARV01008890">
    <property type="protein sequence ID" value="GAI09552.1"/>
    <property type="molecule type" value="Genomic_DNA"/>
</dbReference>
<reference evidence="3" key="1">
    <citation type="journal article" date="2014" name="Front. Microbiol.">
        <title>High frequency of phylogenetically diverse reductive dehalogenase-homologous genes in deep subseafloor sedimentary metagenomes.</title>
        <authorList>
            <person name="Kawai M."/>
            <person name="Futagami T."/>
            <person name="Toyoda A."/>
            <person name="Takaki Y."/>
            <person name="Nishi S."/>
            <person name="Hori S."/>
            <person name="Arai W."/>
            <person name="Tsubouchi T."/>
            <person name="Morono Y."/>
            <person name="Uchiyama I."/>
            <person name="Ito T."/>
            <person name="Fujiyama A."/>
            <person name="Inagaki F."/>
            <person name="Takami H."/>
        </authorList>
    </citation>
    <scope>NUCLEOTIDE SEQUENCE</scope>
    <source>
        <strain evidence="3">Expedition CK06-06</strain>
    </source>
</reference>
<organism evidence="3">
    <name type="scientific">marine sediment metagenome</name>
    <dbReference type="NCBI Taxonomy" id="412755"/>
    <lineage>
        <taxon>unclassified sequences</taxon>
        <taxon>metagenomes</taxon>
        <taxon>ecological metagenomes</taxon>
    </lineage>
</organism>
<comment type="caution">
    <text evidence="3">The sequence shown here is derived from an EMBL/GenBank/DDBJ whole genome shotgun (WGS) entry which is preliminary data.</text>
</comment>
<dbReference type="InterPro" id="IPR002915">
    <property type="entry name" value="DeoC/FbaB/LacD_aldolase"/>
</dbReference>
<dbReference type="PANTHER" id="PTHR39340:SF1">
    <property type="entry name" value="SULFOFRUCTOSEPHOSPHATE ALDOLASE"/>
    <property type="match status" value="1"/>
</dbReference>
<keyword evidence="2" id="KW-0456">Lyase</keyword>
<dbReference type="Pfam" id="PF01791">
    <property type="entry name" value="DeoC"/>
    <property type="match status" value="1"/>
</dbReference>
<evidence type="ECO:0000313" key="3">
    <source>
        <dbReference type="EMBL" id="GAI09552.1"/>
    </source>
</evidence>
<evidence type="ECO:0008006" key="4">
    <source>
        <dbReference type="Google" id="ProtNLM"/>
    </source>
</evidence>
<dbReference type="SUPFAM" id="SSF51569">
    <property type="entry name" value="Aldolase"/>
    <property type="match status" value="1"/>
</dbReference>
<dbReference type="SMART" id="SM01133">
    <property type="entry name" value="DeoC"/>
    <property type="match status" value="1"/>
</dbReference>
<comment type="similarity">
    <text evidence="1">Belongs to the aldolase LacD family.</text>
</comment>
<feature type="non-terminal residue" evidence="3">
    <location>
        <position position="1"/>
    </location>
</feature>
<dbReference type="GO" id="GO:1902777">
    <property type="term" value="P:6-sulfoquinovose(1-) catabolic process"/>
    <property type="evidence" value="ECO:0007669"/>
    <property type="project" value="TreeGrafter"/>
</dbReference>
<dbReference type="Gene3D" id="3.20.20.70">
    <property type="entry name" value="Aldolase class I"/>
    <property type="match status" value="1"/>
</dbReference>
<proteinExistence type="inferred from homology"/>
<dbReference type="NCBIfam" id="NF009498">
    <property type="entry name" value="PRK12858.1"/>
    <property type="match status" value="1"/>
</dbReference>
<dbReference type="GO" id="GO:0061595">
    <property type="term" value="F:6-deoxy-6-sulfofructose-1-phosphate aldolase activity"/>
    <property type="evidence" value="ECO:0007669"/>
    <property type="project" value="TreeGrafter"/>
</dbReference>
<evidence type="ECO:0000256" key="1">
    <source>
        <dbReference type="ARBA" id="ARBA00008679"/>
    </source>
</evidence>
<dbReference type="PANTHER" id="PTHR39340">
    <property type="entry name" value="SULFOFRUCTOSEPHOSPHATE ALDOLASE"/>
    <property type="match status" value="1"/>
</dbReference>
<dbReference type="InterPro" id="IPR013785">
    <property type="entry name" value="Aldolase_TIM"/>
</dbReference>
<name>X1KR50_9ZZZZ</name>
<gene>
    <name evidence="3" type="ORF">S06H3_17731</name>
</gene>
<dbReference type="AlphaFoldDB" id="X1KR50"/>
<evidence type="ECO:0000256" key="2">
    <source>
        <dbReference type="ARBA" id="ARBA00023239"/>
    </source>
</evidence>
<accession>X1KR50</accession>
<sequence length="306" mass="33537">ALKRALNEKNPDAVSYQDMVDFKLDLCQAVAPFASAILLDPEYGAGQAIAAGLLPGPKGLLISLEKSGYTGGSAARITELLPGWGVKKARKMGASAVKLLIYFRPDLKDIASKQLDLVAGLADQCLEEDIAFLVEPVSYPIEEKERINQGGTSSRKFAEIKPELVIETARQITALPIDVLKAEFPADIKFEQDEAKLLGLCQELNQASRLPWVLLSAGVDFESFRKQVKIACKAGASGFLAGRALWQEGAQIRSRDERMKFFQNTAAPRLKELAEIADIYGKPWYSRLGAENGKFAPLAQGWYRGY</sequence>
<dbReference type="InterPro" id="IPR050552">
    <property type="entry name" value="LacD_aldolase"/>
</dbReference>
<protein>
    <recommendedName>
        <fullName evidence="4">Tagatose-bisphosphate aldolase</fullName>
    </recommendedName>
</protein>